<evidence type="ECO:0000256" key="3">
    <source>
        <dbReference type="ARBA" id="ARBA00022989"/>
    </source>
</evidence>
<proteinExistence type="predicted"/>
<reference evidence="7" key="1">
    <citation type="journal article" date="2019" name="Int. J. Syst. Evol. Microbiol.">
        <title>The Global Catalogue of Microorganisms (GCM) 10K type strain sequencing project: providing services to taxonomists for standard genome sequencing and annotation.</title>
        <authorList>
            <consortium name="The Broad Institute Genomics Platform"/>
            <consortium name="The Broad Institute Genome Sequencing Center for Infectious Disease"/>
            <person name="Wu L."/>
            <person name="Ma J."/>
        </authorList>
    </citation>
    <scope>NUCLEOTIDE SEQUENCE [LARGE SCALE GENOMIC DNA]</scope>
    <source>
        <strain evidence="7">CCUG 42001</strain>
    </source>
</reference>
<comment type="subcellular location">
    <subcellularLocation>
        <location evidence="1">Membrane</location>
        <topology evidence="1">Multi-pass membrane protein</topology>
    </subcellularLocation>
</comment>
<evidence type="ECO:0000313" key="6">
    <source>
        <dbReference type="EMBL" id="MFC6387124.1"/>
    </source>
</evidence>
<protein>
    <submittedName>
        <fullName evidence="6">APC family permease</fullName>
    </submittedName>
</protein>
<dbReference type="InterPro" id="IPR053153">
    <property type="entry name" value="APC_K+_Transporter"/>
</dbReference>
<dbReference type="EMBL" id="JBHSTQ010000010">
    <property type="protein sequence ID" value="MFC6387124.1"/>
    <property type="molecule type" value="Genomic_DNA"/>
</dbReference>
<feature type="transmembrane region" description="Helical" evidence="5">
    <location>
        <begin position="298"/>
        <end position="327"/>
    </location>
</feature>
<evidence type="ECO:0000313" key="7">
    <source>
        <dbReference type="Proteomes" id="UP001596267"/>
    </source>
</evidence>
<evidence type="ECO:0000256" key="5">
    <source>
        <dbReference type="SAM" id="Phobius"/>
    </source>
</evidence>
<feature type="transmembrane region" description="Helical" evidence="5">
    <location>
        <begin position="140"/>
        <end position="160"/>
    </location>
</feature>
<dbReference type="InterPro" id="IPR002293">
    <property type="entry name" value="AA/rel_permease1"/>
</dbReference>
<organism evidence="6 7">
    <name type="scientific">Sporolactobacillus kofuensis</name>
    <dbReference type="NCBI Taxonomy" id="269672"/>
    <lineage>
        <taxon>Bacteria</taxon>
        <taxon>Bacillati</taxon>
        <taxon>Bacillota</taxon>
        <taxon>Bacilli</taxon>
        <taxon>Bacillales</taxon>
        <taxon>Sporolactobacillaceae</taxon>
        <taxon>Sporolactobacillus</taxon>
    </lineage>
</organism>
<evidence type="ECO:0000256" key="2">
    <source>
        <dbReference type="ARBA" id="ARBA00022692"/>
    </source>
</evidence>
<dbReference type="Pfam" id="PF13520">
    <property type="entry name" value="AA_permease_2"/>
    <property type="match status" value="1"/>
</dbReference>
<feature type="transmembrane region" description="Helical" evidence="5">
    <location>
        <begin position="102"/>
        <end position="128"/>
    </location>
</feature>
<accession>A0ABW1WIR9</accession>
<evidence type="ECO:0000256" key="1">
    <source>
        <dbReference type="ARBA" id="ARBA00004141"/>
    </source>
</evidence>
<name>A0ABW1WIR9_9BACL</name>
<evidence type="ECO:0000256" key="4">
    <source>
        <dbReference type="ARBA" id="ARBA00023136"/>
    </source>
</evidence>
<feature type="transmembrane region" description="Helical" evidence="5">
    <location>
        <begin position="172"/>
        <end position="193"/>
    </location>
</feature>
<feature type="transmembrane region" description="Helical" evidence="5">
    <location>
        <begin position="348"/>
        <end position="368"/>
    </location>
</feature>
<feature type="transmembrane region" description="Helical" evidence="5">
    <location>
        <begin position="433"/>
        <end position="450"/>
    </location>
</feature>
<dbReference type="RefSeq" id="WP_253076694.1">
    <property type="nucleotide sequence ID" value="NZ_JAMXWN010000010.1"/>
</dbReference>
<feature type="transmembrane region" description="Helical" evidence="5">
    <location>
        <begin position="253"/>
        <end position="275"/>
    </location>
</feature>
<dbReference type="Gene3D" id="1.20.1740.10">
    <property type="entry name" value="Amino acid/polyamine transporter I"/>
    <property type="match status" value="1"/>
</dbReference>
<dbReference type="PANTHER" id="PTHR47704:SF1">
    <property type="entry name" value="POTASSIUM TRANSPORTER KIMA"/>
    <property type="match status" value="1"/>
</dbReference>
<keyword evidence="2 5" id="KW-0812">Transmembrane</keyword>
<feature type="transmembrane region" description="Helical" evidence="5">
    <location>
        <begin position="408"/>
        <end position="427"/>
    </location>
</feature>
<dbReference type="Proteomes" id="UP001596267">
    <property type="component" value="Unassembled WGS sequence"/>
</dbReference>
<feature type="transmembrane region" description="Helical" evidence="5">
    <location>
        <begin position="374"/>
        <end position="396"/>
    </location>
</feature>
<gene>
    <name evidence="6" type="ORF">ACFP7A_10955</name>
</gene>
<dbReference type="PANTHER" id="PTHR47704">
    <property type="entry name" value="POTASSIUM TRANSPORTER KIMA"/>
    <property type="match status" value="1"/>
</dbReference>
<sequence length="610" mass="66608">MLTKIKRLLIGKPLKSNESHSQKLNKFKALAVLSSDALSSVAYGPEQILIVLMAAGSSALWFSLPISLGVLVLLIALVLSYRQIIFAYPQGGGAYMVAKENLGTNFGLTAGGSLLVDYILTVAVSISAGTDAITSAFPSLHAHSVLVAVIIVVVITILNLRGLTDSATLLSYPVYFFVLMMIIIIGGGLFAAMTGHVAPLHTHAALGTPVMGVSLFLLLRAFSSGCSALTGVEAISNAIPSFKSPAPKNAARTLLMMGGILAVLLAGIVYLSYWYGLQPSSDQTVLSQLAGTLFGRNVLYYIIQVSTALILILAANTGYSAFPLLAFNLAKDKYMPRPFKVRGDRLGYSNGILTLGALSILLIIIFEGKTENLIPLYAVGVFIPFSLSQTGMIVHWIKERPKAWMGKLVINLIGALICYMILAIFFLTKFTQIWPVLVFVPIVIFIFHKIHEHYMHVAEQLRINFSDPLPVIHSSDNVIVVPIAGITKVVEQSLTYAKSLSDNVIAVYVGDSPESIEKMTNEWNEWNPGVRLITLHSLYRSIVSPLDKFISTVKYKADKRGATVTVVFPQFYTKKWWQSLLHNQSGVLIKASLIRHRDVVIATVPYHFKK</sequence>
<feature type="transmembrane region" description="Helical" evidence="5">
    <location>
        <begin position="213"/>
        <end position="232"/>
    </location>
</feature>
<comment type="caution">
    <text evidence="6">The sequence shown here is derived from an EMBL/GenBank/DDBJ whole genome shotgun (WGS) entry which is preliminary data.</text>
</comment>
<keyword evidence="7" id="KW-1185">Reference proteome</keyword>
<keyword evidence="3 5" id="KW-1133">Transmembrane helix</keyword>
<feature type="transmembrane region" description="Helical" evidence="5">
    <location>
        <begin position="48"/>
        <end position="81"/>
    </location>
</feature>
<keyword evidence="4 5" id="KW-0472">Membrane</keyword>